<dbReference type="AlphaFoldDB" id="A0A814EER4"/>
<evidence type="ECO:0000256" key="7">
    <source>
        <dbReference type="ARBA" id="ARBA00011738"/>
    </source>
</evidence>
<dbReference type="InterPro" id="IPR005474">
    <property type="entry name" value="Transketolase_N"/>
</dbReference>
<dbReference type="GO" id="GO:0004802">
    <property type="term" value="F:transketolase activity"/>
    <property type="evidence" value="ECO:0007669"/>
    <property type="project" value="UniProtKB-EC"/>
</dbReference>
<sequence>MATENTVTTLERMANLLRIRSIESTQAANSGHPTSCASMAEITSTLFFNVMRYDPQNPKNPAADRFVLSKGHCAPILYAAWAEAGAFPVADLNSLRKIDSDLEGHPTPRLNFIDVATGSLGQGIGFAAGMAYAGKYLDKSDYRVYCVMGDGECSEGSVWEAFWFSSFYKLNNLCGIIDVNRLGQSEATPLQHEMETYRKRVDAFGWHAIIVDGQNVTELLDAFKEASTIKDKPTCILAKTLKGAGLKGIENELDWHGKPLGDKAAGIIADLKKLVNEETLIRPEIAKITAKVAEIKKSKEIKLSSPPNYDGKKEIATRLAHGTALEKLGKSCEHVIALDGDTKNSTYSIKFHDSFPKRFVECYIAEQNMVAVAIGIATRQRYTCFVHTFAAFLMRAADQIRMGAISFTQVKYVGSHAGISIGEDGPSQMALEDFAFFRTVPNIVCFYPSDAVSAERAVELAASYEGAVYIRTSRPNFPIIYKNDEVFHIGQAKIVVESSADCCTVVAAGVTLHEAVKASEILKKIGKAIRIIDLFTVKPIDRDTIRKSVNATHDRLLIVEDHYLEGGLGEAVMAALADQPNITIAHLAVREVARSGKSAELLDKYGIDAQHIVNAIEQLIENKT</sequence>
<comment type="cofactor">
    <cofactor evidence="5">
        <name>thiamine diphosphate</name>
        <dbReference type="ChEBI" id="CHEBI:58937"/>
    </cofactor>
</comment>
<evidence type="ECO:0000256" key="4">
    <source>
        <dbReference type="ARBA" id="ARBA00001946"/>
    </source>
</evidence>
<dbReference type="Pfam" id="PF00456">
    <property type="entry name" value="Transketolase_N"/>
    <property type="match status" value="1"/>
</dbReference>
<dbReference type="Gene3D" id="3.40.50.970">
    <property type="match status" value="2"/>
</dbReference>
<dbReference type="Pfam" id="PF02780">
    <property type="entry name" value="Transketolase_C"/>
    <property type="match status" value="1"/>
</dbReference>
<keyword evidence="13" id="KW-0786">Thiamine pyrophosphate</keyword>
<evidence type="ECO:0000256" key="9">
    <source>
        <dbReference type="ARBA" id="ARBA00022679"/>
    </source>
</evidence>
<dbReference type="SUPFAM" id="SSF52922">
    <property type="entry name" value="TK C-terminal domain-like"/>
    <property type="match status" value="1"/>
</dbReference>
<comment type="caution">
    <text evidence="15">The sequence shown here is derived from an EMBL/GenBank/DDBJ whole genome shotgun (WGS) entry which is preliminary data.</text>
</comment>
<dbReference type="SMART" id="SM00861">
    <property type="entry name" value="Transket_pyr"/>
    <property type="match status" value="1"/>
</dbReference>
<dbReference type="GO" id="GO:0046872">
    <property type="term" value="F:metal ion binding"/>
    <property type="evidence" value="ECO:0007669"/>
    <property type="project" value="UniProtKB-KW"/>
</dbReference>
<comment type="subunit">
    <text evidence="7">Homodimer.</text>
</comment>
<dbReference type="Gene3D" id="3.40.50.920">
    <property type="match status" value="1"/>
</dbReference>
<keyword evidence="9" id="KW-0808">Transferase</keyword>
<evidence type="ECO:0000256" key="1">
    <source>
        <dbReference type="ARBA" id="ARBA00001913"/>
    </source>
</evidence>
<dbReference type="GO" id="GO:0005737">
    <property type="term" value="C:cytoplasm"/>
    <property type="evidence" value="ECO:0007669"/>
    <property type="project" value="UniProtKB-ARBA"/>
</dbReference>
<keyword evidence="12" id="KW-0460">Magnesium</keyword>
<comment type="cofactor">
    <cofactor evidence="4">
        <name>Mg(2+)</name>
        <dbReference type="ChEBI" id="CHEBI:18420"/>
    </cofactor>
</comment>
<dbReference type="CDD" id="cd02012">
    <property type="entry name" value="TPP_TK"/>
    <property type="match status" value="1"/>
</dbReference>
<dbReference type="EC" id="2.2.1.1" evidence="8"/>
<name>A0A814EER4_9BILA</name>
<dbReference type="PANTHER" id="PTHR43195">
    <property type="entry name" value="TRANSKETOLASE"/>
    <property type="match status" value="1"/>
</dbReference>
<dbReference type="NCBIfam" id="NF004559">
    <property type="entry name" value="PRK05899.2-5"/>
    <property type="match status" value="1"/>
</dbReference>
<comment type="cofactor">
    <cofactor evidence="2">
        <name>Mn(2+)</name>
        <dbReference type="ChEBI" id="CHEBI:29035"/>
    </cofactor>
</comment>
<comment type="similarity">
    <text evidence="6">Belongs to the transketolase family.</text>
</comment>
<dbReference type="EMBL" id="CAJNOM010000066">
    <property type="protein sequence ID" value="CAF0965406.1"/>
    <property type="molecule type" value="Genomic_DNA"/>
</dbReference>
<dbReference type="InterPro" id="IPR020826">
    <property type="entry name" value="Transketolase_BS"/>
</dbReference>
<dbReference type="InterPro" id="IPR051424">
    <property type="entry name" value="Transketolase-like"/>
</dbReference>
<evidence type="ECO:0000313" key="16">
    <source>
        <dbReference type="Proteomes" id="UP000663832"/>
    </source>
</evidence>
<protein>
    <recommendedName>
        <fullName evidence="8">transketolase</fullName>
        <ecNumber evidence="8">2.2.1.1</ecNumber>
    </recommendedName>
</protein>
<dbReference type="InterPro" id="IPR005475">
    <property type="entry name" value="Transketolase-like_Pyr-bd"/>
</dbReference>
<dbReference type="Pfam" id="PF02779">
    <property type="entry name" value="Transket_pyr"/>
    <property type="match status" value="1"/>
</dbReference>
<gene>
    <name evidence="15" type="ORF">QVE165_LOCUS13046</name>
</gene>
<feature type="domain" description="Transketolase-like pyrimidine-binding" evidence="14">
    <location>
        <begin position="315"/>
        <end position="479"/>
    </location>
</feature>
<evidence type="ECO:0000256" key="11">
    <source>
        <dbReference type="ARBA" id="ARBA00022837"/>
    </source>
</evidence>
<dbReference type="InterPro" id="IPR033248">
    <property type="entry name" value="Transketolase_C"/>
</dbReference>
<dbReference type="CDD" id="cd07033">
    <property type="entry name" value="TPP_PYR_DXS_TK_like"/>
    <property type="match status" value="1"/>
</dbReference>
<evidence type="ECO:0000256" key="8">
    <source>
        <dbReference type="ARBA" id="ARBA00013152"/>
    </source>
</evidence>
<proteinExistence type="inferred from homology"/>
<comment type="cofactor">
    <cofactor evidence="1">
        <name>Ca(2+)</name>
        <dbReference type="ChEBI" id="CHEBI:29108"/>
    </cofactor>
</comment>
<dbReference type="OrthoDB" id="10267175at2759"/>
<accession>A0A814EER4</accession>
<organism evidence="15 16">
    <name type="scientific">Adineta steineri</name>
    <dbReference type="NCBI Taxonomy" id="433720"/>
    <lineage>
        <taxon>Eukaryota</taxon>
        <taxon>Metazoa</taxon>
        <taxon>Spiralia</taxon>
        <taxon>Gnathifera</taxon>
        <taxon>Rotifera</taxon>
        <taxon>Eurotatoria</taxon>
        <taxon>Bdelloidea</taxon>
        <taxon>Adinetida</taxon>
        <taxon>Adinetidae</taxon>
        <taxon>Adineta</taxon>
    </lineage>
</organism>
<dbReference type="Proteomes" id="UP000663832">
    <property type="component" value="Unassembled WGS sequence"/>
</dbReference>
<evidence type="ECO:0000313" key="15">
    <source>
        <dbReference type="EMBL" id="CAF0965406.1"/>
    </source>
</evidence>
<reference evidence="15" key="1">
    <citation type="submission" date="2021-02" db="EMBL/GenBank/DDBJ databases">
        <authorList>
            <person name="Nowell W R."/>
        </authorList>
    </citation>
    <scope>NUCLEOTIDE SEQUENCE</scope>
</reference>
<evidence type="ECO:0000256" key="12">
    <source>
        <dbReference type="ARBA" id="ARBA00022842"/>
    </source>
</evidence>
<dbReference type="FunFam" id="3.40.50.970:FF:000033">
    <property type="entry name" value="Transketolase isoform 1"/>
    <property type="match status" value="1"/>
</dbReference>
<evidence type="ECO:0000256" key="10">
    <source>
        <dbReference type="ARBA" id="ARBA00022723"/>
    </source>
</evidence>
<evidence type="ECO:0000256" key="13">
    <source>
        <dbReference type="ARBA" id="ARBA00023052"/>
    </source>
</evidence>
<evidence type="ECO:0000259" key="14">
    <source>
        <dbReference type="SMART" id="SM00861"/>
    </source>
</evidence>
<comment type="cofactor">
    <cofactor evidence="3">
        <name>Co(2+)</name>
        <dbReference type="ChEBI" id="CHEBI:48828"/>
    </cofactor>
</comment>
<dbReference type="GO" id="GO:0030976">
    <property type="term" value="F:thiamine pyrophosphate binding"/>
    <property type="evidence" value="ECO:0007669"/>
    <property type="project" value="TreeGrafter"/>
</dbReference>
<dbReference type="SUPFAM" id="SSF52518">
    <property type="entry name" value="Thiamin diphosphate-binding fold (THDP-binding)"/>
    <property type="match status" value="2"/>
</dbReference>
<dbReference type="InterPro" id="IPR009014">
    <property type="entry name" value="Transketo_C/PFOR_II"/>
</dbReference>
<dbReference type="PANTHER" id="PTHR43195:SF1">
    <property type="entry name" value="FI06132P-RELATED"/>
    <property type="match status" value="1"/>
</dbReference>
<dbReference type="PROSITE" id="PS00802">
    <property type="entry name" value="TRANSKETOLASE_2"/>
    <property type="match status" value="1"/>
</dbReference>
<evidence type="ECO:0000256" key="3">
    <source>
        <dbReference type="ARBA" id="ARBA00001941"/>
    </source>
</evidence>
<evidence type="ECO:0000256" key="5">
    <source>
        <dbReference type="ARBA" id="ARBA00001964"/>
    </source>
</evidence>
<keyword evidence="11" id="KW-0106">Calcium</keyword>
<evidence type="ECO:0000256" key="6">
    <source>
        <dbReference type="ARBA" id="ARBA00007131"/>
    </source>
</evidence>
<evidence type="ECO:0000256" key="2">
    <source>
        <dbReference type="ARBA" id="ARBA00001936"/>
    </source>
</evidence>
<keyword evidence="10" id="KW-0479">Metal-binding</keyword>
<keyword evidence="16" id="KW-1185">Reference proteome</keyword>
<dbReference type="InterPro" id="IPR029061">
    <property type="entry name" value="THDP-binding"/>
</dbReference>
<dbReference type="FunFam" id="3.40.50.970:FF:000129">
    <property type="entry name" value="Transketolase"/>
    <property type="match status" value="1"/>
</dbReference>